<proteinExistence type="predicted"/>
<comment type="caution">
    <text evidence="1">The sequence shown here is derived from an EMBL/GenBank/DDBJ whole genome shotgun (WGS) entry which is preliminary data.</text>
</comment>
<dbReference type="EMBL" id="RCDD01000001">
    <property type="protein sequence ID" value="RLK61068.1"/>
    <property type="molecule type" value="Genomic_DNA"/>
</dbReference>
<reference evidence="1 2" key="1">
    <citation type="submission" date="2018-10" db="EMBL/GenBank/DDBJ databases">
        <title>Genomic Encyclopedia of Archaeal and Bacterial Type Strains, Phase II (KMG-II): from individual species to whole genera.</title>
        <authorList>
            <person name="Goeker M."/>
        </authorList>
    </citation>
    <scope>NUCLEOTIDE SEQUENCE [LARGE SCALE GENOMIC DNA]</scope>
    <source>
        <strain evidence="1 2">DSM 45657</strain>
    </source>
</reference>
<keyword evidence="2" id="KW-1185">Reference proteome</keyword>
<name>A0A421B9S7_9PSEU</name>
<sequence>MTATTSADLLAEFRALRRGPGLSLSSKAAQISPRLAALCGVTAKDSNDDAFTKVRRSFEKWISEMPGDLPDILASAFGIGETYSHHVRLTERLDVFSSIHQISIRTAHRWMDEALSQFAEIVTDKSVAATSTTRSNRDWHARSVRTIVLVRKSGIEVLEFRTIVCESKDLRRIELGFSTPKRQDSEVAPQRLLTIDALHGGNIVEVEIETSARVGFALELSRALKLGEVYDYAVRFRLPPEAEIMPYYTLVPYVSCDEFDLTVKFEELPDRVEILGGVLQADTVDWVLKAPAIEIDPLGEVRARFRNLQPRMAYGVRWKQG</sequence>
<evidence type="ECO:0000313" key="1">
    <source>
        <dbReference type="EMBL" id="RLK61068.1"/>
    </source>
</evidence>
<dbReference type="OrthoDB" id="3666039at2"/>
<organism evidence="1 2">
    <name type="scientific">Actinokineospora cianjurensis</name>
    <dbReference type="NCBI Taxonomy" id="585224"/>
    <lineage>
        <taxon>Bacteria</taxon>
        <taxon>Bacillati</taxon>
        <taxon>Actinomycetota</taxon>
        <taxon>Actinomycetes</taxon>
        <taxon>Pseudonocardiales</taxon>
        <taxon>Pseudonocardiaceae</taxon>
        <taxon>Actinokineospora</taxon>
    </lineage>
</organism>
<protein>
    <submittedName>
        <fullName evidence="1">Uncharacterized protein</fullName>
    </submittedName>
</protein>
<dbReference type="RefSeq" id="WP_147459906.1">
    <property type="nucleotide sequence ID" value="NZ_RCDD01000001.1"/>
</dbReference>
<gene>
    <name evidence="1" type="ORF">CLV68_1583</name>
</gene>
<evidence type="ECO:0000313" key="2">
    <source>
        <dbReference type="Proteomes" id="UP000282454"/>
    </source>
</evidence>
<dbReference type="AlphaFoldDB" id="A0A421B9S7"/>
<dbReference type="Proteomes" id="UP000282454">
    <property type="component" value="Unassembled WGS sequence"/>
</dbReference>
<accession>A0A421B9S7</accession>